<gene>
    <name evidence="2" type="ORF">LMG29739_06033</name>
</gene>
<organism evidence="2 3">
    <name type="scientific">Paraburkholderia solisilvae</name>
    <dbReference type="NCBI Taxonomy" id="624376"/>
    <lineage>
        <taxon>Bacteria</taxon>
        <taxon>Pseudomonadati</taxon>
        <taxon>Pseudomonadota</taxon>
        <taxon>Betaproteobacteria</taxon>
        <taxon>Burkholderiales</taxon>
        <taxon>Burkholderiaceae</taxon>
        <taxon>Paraburkholderia</taxon>
    </lineage>
</organism>
<proteinExistence type="predicted"/>
<evidence type="ECO:0000313" key="2">
    <source>
        <dbReference type="EMBL" id="CAB3771431.1"/>
    </source>
</evidence>
<dbReference type="EMBL" id="CADIKF010000080">
    <property type="protein sequence ID" value="CAB3771431.1"/>
    <property type="molecule type" value="Genomic_DNA"/>
</dbReference>
<keyword evidence="3" id="KW-1185">Reference proteome</keyword>
<accession>A0A6J5F192</accession>
<name>A0A6J5F192_9BURK</name>
<protein>
    <submittedName>
        <fullName evidence="2">Uncharacterized protein</fullName>
    </submittedName>
</protein>
<evidence type="ECO:0000256" key="1">
    <source>
        <dbReference type="SAM" id="MobiDB-lite"/>
    </source>
</evidence>
<evidence type="ECO:0000313" key="3">
    <source>
        <dbReference type="Proteomes" id="UP000494329"/>
    </source>
</evidence>
<dbReference type="AlphaFoldDB" id="A0A6J5F192"/>
<feature type="compositionally biased region" description="Low complexity" evidence="1">
    <location>
        <begin position="29"/>
        <end position="45"/>
    </location>
</feature>
<feature type="region of interest" description="Disordered" evidence="1">
    <location>
        <begin position="1"/>
        <end position="45"/>
    </location>
</feature>
<dbReference type="Proteomes" id="UP000494329">
    <property type="component" value="Unassembled WGS sequence"/>
</dbReference>
<reference evidence="2 3" key="1">
    <citation type="submission" date="2020-04" db="EMBL/GenBank/DDBJ databases">
        <authorList>
            <person name="De Canck E."/>
        </authorList>
    </citation>
    <scope>NUCLEOTIDE SEQUENCE [LARGE SCALE GENOMIC DNA]</scope>
    <source>
        <strain evidence="2 3">LMG 29739</strain>
    </source>
</reference>
<sequence>MPADATLATRAAPDAPQVQPVSTARIDSAPLAAQPDAAQPPATLR</sequence>